<dbReference type="RefSeq" id="WP_114396942.1">
    <property type="nucleotide sequence ID" value="NZ_QEIM01000022.1"/>
</dbReference>
<evidence type="ECO:0000313" key="1">
    <source>
        <dbReference type="EMBL" id="RCV59252.1"/>
    </source>
</evidence>
<dbReference type="Gene3D" id="3.20.20.70">
    <property type="entry name" value="Aldolase class I"/>
    <property type="match status" value="1"/>
</dbReference>
<comment type="caution">
    <text evidence="1">The sequence shown here is derived from an EMBL/GenBank/DDBJ whole genome shotgun (WGS) entry which is preliminary data.</text>
</comment>
<accession>A0A368T6I7</accession>
<dbReference type="InterPro" id="IPR013785">
    <property type="entry name" value="Aldolase_TIM"/>
</dbReference>
<dbReference type="PANTHER" id="PTHR37418:SF1">
    <property type="entry name" value="3-KETO-5-AMINOHEXANOATE CLEAVAGE PROTEIN"/>
    <property type="match status" value="1"/>
</dbReference>
<gene>
    <name evidence="1" type="ORF">DEF24_10285</name>
</gene>
<name>A0A368T6I7_9ACTN</name>
<dbReference type="InterPro" id="IPR008567">
    <property type="entry name" value="BKACE"/>
</dbReference>
<dbReference type="GO" id="GO:0043720">
    <property type="term" value="F:3-keto-5-aminohexanoate cleavage activity"/>
    <property type="evidence" value="ECO:0007669"/>
    <property type="project" value="InterPro"/>
</dbReference>
<dbReference type="Proteomes" id="UP000253318">
    <property type="component" value="Unassembled WGS sequence"/>
</dbReference>
<sequence>MRIVACLNGDRRPGAHPALPVSADQLAADARAVVAAGATWLHVHPRDSRGGQALEPQVVTPLLAKLRAAVPGVPISVTTGLSAEPDPWRRYDLVQRWGALPDAATVDLAEPGAVEVARLLADRQVALEARLGTVQAARILTASGLADAFAYVLIGPAEPTVAQALETVTAVEAVLDRAGVALPRLLHGREQTAWPLLDTAIAADRDIRIGLEDTLLAPDGQEAEDNAGLVSQALARIAAHA</sequence>
<reference evidence="1 2" key="1">
    <citation type="submission" date="2018-04" db="EMBL/GenBank/DDBJ databases">
        <title>Novel actinobacteria from marine sediment.</title>
        <authorList>
            <person name="Ng Z.Y."/>
            <person name="Tan G.Y.A."/>
        </authorList>
    </citation>
    <scope>NUCLEOTIDE SEQUENCE [LARGE SCALE GENOMIC DNA]</scope>
    <source>
        <strain evidence="1 2">TPS81</strain>
    </source>
</reference>
<protein>
    <recommendedName>
        <fullName evidence="3">3-keto-5-aminohexanoate cleavage protein</fullName>
    </recommendedName>
</protein>
<dbReference type="PANTHER" id="PTHR37418">
    <property type="entry name" value="3-KETO-5-AMINOHEXANOATE CLEAVAGE ENZYME-RELATED"/>
    <property type="match status" value="1"/>
</dbReference>
<dbReference type="OrthoDB" id="3424160at2"/>
<evidence type="ECO:0000313" key="2">
    <source>
        <dbReference type="Proteomes" id="UP000253318"/>
    </source>
</evidence>
<keyword evidence="2" id="KW-1185">Reference proteome</keyword>
<dbReference type="EMBL" id="QEIN01000064">
    <property type="protein sequence ID" value="RCV59252.1"/>
    <property type="molecule type" value="Genomic_DNA"/>
</dbReference>
<evidence type="ECO:0008006" key="3">
    <source>
        <dbReference type="Google" id="ProtNLM"/>
    </source>
</evidence>
<dbReference type="Pfam" id="PF05853">
    <property type="entry name" value="BKACE"/>
    <property type="match status" value="1"/>
</dbReference>
<proteinExistence type="predicted"/>
<organism evidence="1 2">
    <name type="scientific">Marinitenerispora sediminis</name>
    <dbReference type="NCBI Taxonomy" id="1931232"/>
    <lineage>
        <taxon>Bacteria</taxon>
        <taxon>Bacillati</taxon>
        <taxon>Actinomycetota</taxon>
        <taxon>Actinomycetes</taxon>
        <taxon>Streptosporangiales</taxon>
        <taxon>Nocardiopsidaceae</taxon>
        <taxon>Marinitenerispora</taxon>
    </lineage>
</organism>
<dbReference type="AlphaFoldDB" id="A0A368T6I7"/>